<keyword evidence="2" id="KW-0472">Membrane</keyword>
<proteinExistence type="predicted"/>
<evidence type="ECO:0000313" key="4">
    <source>
        <dbReference type="Proteomes" id="UP000323865"/>
    </source>
</evidence>
<keyword evidence="2" id="KW-1133">Transmembrane helix</keyword>
<sequence>MSAPPLEPGMSQQPPKPPRNPALTGLLIGGNLMVSVAILAVLGVFAYVLFTSQGASAEAGSEETPETAAITPSPSPTGMQYGITLGGGDEEIYPPPPPPAPLQQGTPGTPVDAGKVTVTVVDNGFHPEQPTDAGPSQCITVEITSKSNEGDANAAMFWLTSSTHQGVRSRPVIVPGQLIPEILQEGESTSGFVCFPDEVMGQGEKILTFTNDDEDVVEHNVQWRLP</sequence>
<evidence type="ECO:0000256" key="2">
    <source>
        <dbReference type="SAM" id="Phobius"/>
    </source>
</evidence>
<gene>
    <name evidence="3" type="ORF">FOB48_09260</name>
</gene>
<evidence type="ECO:0000256" key="1">
    <source>
        <dbReference type="SAM" id="MobiDB-lite"/>
    </source>
</evidence>
<keyword evidence="4" id="KW-1185">Reference proteome</keyword>
<keyword evidence="2" id="KW-0812">Transmembrane</keyword>
<dbReference type="RefSeq" id="WP_150333611.1">
    <property type="nucleotide sequence ID" value="NZ_CP044108.1"/>
</dbReference>
<feature type="transmembrane region" description="Helical" evidence="2">
    <location>
        <begin position="26"/>
        <end position="50"/>
    </location>
</feature>
<feature type="region of interest" description="Disordered" evidence="1">
    <location>
        <begin position="1"/>
        <end position="22"/>
    </location>
</feature>
<evidence type="ECO:0000313" key="3">
    <source>
        <dbReference type="EMBL" id="QEU12473.1"/>
    </source>
</evidence>
<evidence type="ECO:0008006" key="5">
    <source>
        <dbReference type="Google" id="ProtNLM"/>
    </source>
</evidence>
<reference evidence="3 4" key="1">
    <citation type="submission" date="2019-09" db="EMBL/GenBank/DDBJ databases">
        <title>FDA dAtabase for Regulatory Grade micrObial Sequences (FDA-ARGOS): Supporting development and validation of Infectious Disease Dx tests.</title>
        <authorList>
            <person name="Sciortino C."/>
            <person name="Tallon L."/>
            <person name="Sadzewicz L."/>
            <person name="Vavikolanu K."/>
            <person name="Mehta A."/>
            <person name="Aluvathingal J."/>
            <person name="Nadendla S."/>
            <person name="Nandy P."/>
            <person name="Geyer C."/>
            <person name="Yan Y."/>
            <person name="Sichtig H."/>
        </authorList>
    </citation>
    <scope>NUCLEOTIDE SEQUENCE [LARGE SCALE GENOMIC DNA]</scope>
    <source>
        <strain evidence="3 4">FDAARGOS_640</strain>
    </source>
</reference>
<feature type="region of interest" description="Disordered" evidence="1">
    <location>
        <begin position="57"/>
        <end position="78"/>
    </location>
</feature>
<organism evidence="3 4">
    <name type="scientific">Dermabacter vaginalis</name>
    <dbReference type="NCBI Taxonomy" id="1630135"/>
    <lineage>
        <taxon>Bacteria</taxon>
        <taxon>Bacillati</taxon>
        <taxon>Actinomycetota</taxon>
        <taxon>Actinomycetes</taxon>
        <taxon>Micrococcales</taxon>
        <taxon>Dermabacteraceae</taxon>
        <taxon>Dermabacter</taxon>
    </lineage>
</organism>
<dbReference type="EMBL" id="CP044108">
    <property type="protein sequence ID" value="QEU12473.1"/>
    <property type="molecule type" value="Genomic_DNA"/>
</dbReference>
<protein>
    <recommendedName>
        <fullName evidence="5">DUF4352 domain-containing protein</fullName>
    </recommendedName>
</protein>
<accession>A0ABX6A6Q1</accession>
<name>A0ABX6A6Q1_9MICO</name>
<dbReference type="Proteomes" id="UP000323865">
    <property type="component" value="Chromosome"/>
</dbReference>